<name>A0ABN8NZQ3_9CNID</name>
<sequence length="230" mass="27234">MENRSKPRFDYVQKNQEEKILPRLFSPKKARRAHDWLRSGKHNYDEKLAVLKQFWIKDEERQATDKVLKESFHPQVAPRVREWLNEADGEDKKAIMKLFRSIANQPSSEKATTVFIKPGKNGLLSKNISSKTMQLTDSGTMETRDKERGKVRWQEEHNKAHKNGRIIGRAEMRTEFDIAPDWRAPKRSVVPMTQITRQLEVQERLPRLSKHTCLPHNRREFVIHPEWIIH</sequence>
<reference evidence="1 2" key="1">
    <citation type="submission" date="2022-05" db="EMBL/GenBank/DDBJ databases">
        <authorList>
            <consortium name="Genoscope - CEA"/>
            <person name="William W."/>
        </authorList>
    </citation>
    <scope>NUCLEOTIDE SEQUENCE [LARGE SCALE GENOMIC DNA]</scope>
</reference>
<comment type="caution">
    <text evidence="1">The sequence shown here is derived from an EMBL/GenBank/DDBJ whole genome shotgun (WGS) entry which is preliminary data.</text>
</comment>
<organism evidence="1 2">
    <name type="scientific">Porites lobata</name>
    <dbReference type="NCBI Taxonomy" id="104759"/>
    <lineage>
        <taxon>Eukaryota</taxon>
        <taxon>Metazoa</taxon>
        <taxon>Cnidaria</taxon>
        <taxon>Anthozoa</taxon>
        <taxon>Hexacorallia</taxon>
        <taxon>Scleractinia</taxon>
        <taxon>Fungiina</taxon>
        <taxon>Poritidae</taxon>
        <taxon>Porites</taxon>
    </lineage>
</organism>
<protein>
    <submittedName>
        <fullName evidence="1">Uncharacterized protein</fullName>
    </submittedName>
</protein>
<proteinExistence type="predicted"/>
<gene>
    <name evidence="1" type="ORF">PLOB_00032663</name>
</gene>
<evidence type="ECO:0000313" key="2">
    <source>
        <dbReference type="Proteomes" id="UP001159405"/>
    </source>
</evidence>
<dbReference type="Proteomes" id="UP001159405">
    <property type="component" value="Unassembled WGS sequence"/>
</dbReference>
<keyword evidence="2" id="KW-1185">Reference proteome</keyword>
<accession>A0ABN8NZQ3</accession>
<dbReference type="EMBL" id="CALNXK010000043">
    <property type="protein sequence ID" value="CAH3126820.1"/>
    <property type="molecule type" value="Genomic_DNA"/>
</dbReference>
<evidence type="ECO:0000313" key="1">
    <source>
        <dbReference type="EMBL" id="CAH3126820.1"/>
    </source>
</evidence>